<feature type="active site" description="Tele-phosphohistidine intermediate" evidence="3">
    <location>
        <position position="120"/>
    </location>
</feature>
<evidence type="ECO:0000313" key="7">
    <source>
        <dbReference type="Proteomes" id="UP001530400"/>
    </source>
</evidence>
<dbReference type="SUPFAM" id="SSF53254">
    <property type="entry name" value="Phosphoglycerate mutase-like"/>
    <property type="match status" value="1"/>
</dbReference>
<keyword evidence="7" id="KW-1185">Reference proteome</keyword>
<keyword evidence="2" id="KW-0413">Isomerase</keyword>
<feature type="signal peptide" evidence="5">
    <location>
        <begin position="1"/>
        <end position="20"/>
    </location>
</feature>
<dbReference type="EMBL" id="JALLPJ020001211">
    <property type="protein sequence ID" value="KAL3774062.1"/>
    <property type="molecule type" value="Genomic_DNA"/>
</dbReference>
<sequence length="377" mass="40570">MILSVLISVCLLSSCCLVNSLNIHQPQLRCVKSRYNTKCTKPCVLHAQASSDGYDEYESATYERRQFLKRSGAYLAGLGAPVFTGDAYADEIQQLSGDYDCLMDLPPVTSGCARLYLCRHGQTENNRLKIVQGARVDPPINANGFEQAKRLGMALSRLSYATNDGAAIPSIVAHSKMQRARMTAETLNNEASKSWSGTHQQLKLIGEVPSLGEVDFGSLEGTDSQKAKRQMMSTFASWSIGDVDKRLADGESGRDVVIRAVQALEELSKLAVSSSATGPPSILAVSHSTYLRVLISLVNDSPLAQSAFMKINNGSVSVVDVNINGKTRGVNLGSGLFGGGRGLGLLPRGKSGDVDIVMPEAFLIRTNEVRHLNGMEV</sequence>
<feature type="binding site" evidence="4">
    <location>
        <position position="179"/>
    </location>
    <ligand>
        <name>substrate</name>
    </ligand>
</feature>
<evidence type="ECO:0000256" key="2">
    <source>
        <dbReference type="ARBA" id="ARBA00023235"/>
    </source>
</evidence>
<dbReference type="PANTHER" id="PTHR48100">
    <property type="entry name" value="BROAD-SPECIFICITY PHOSPHATASE YOR283W-RELATED"/>
    <property type="match status" value="1"/>
</dbReference>
<dbReference type="AlphaFoldDB" id="A0ABD3NDP5"/>
<evidence type="ECO:0000313" key="6">
    <source>
        <dbReference type="EMBL" id="KAL3774062.1"/>
    </source>
</evidence>
<dbReference type="InterPro" id="IPR050275">
    <property type="entry name" value="PGM_Phosphatase"/>
</dbReference>
<accession>A0ABD3NDP5</accession>
<dbReference type="SMART" id="SM00855">
    <property type="entry name" value="PGAM"/>
    <property type="match status" value="1"/>
</dbReference>
<organism evidence="6 7">
    <name type="scientific">Cyclotella atomus</name>
    <dbReference type="NCBI Taxonomy" id="382360"/>
    <lineage>
        <taxon>Eukaryota</taxon>
        <taxon>Sar</taxon>
        <taxon>Stramenopiles</taxon>
        <taxon>Ochrophyta</taxon>
        <taxon>Bacillariophyta</taxon>
        <taxon>Coscinodiscophyceae</taxon>
        <taxon>Thalassiosirophycidae</taxon>
        <taxon>Stephanodiscales</taxon>
        <taxon>Stephanodiscaceae</taxon>
        <taxon>Cyclotella</taxon>
    </lineage>
</organism>
<dbReference type="CDD" id="cd07067">
    <property type="entry name" value="HP_PGM_like"/>
    <property type="match status" value="1"/>
</dbReference>
<feature type="chain" id="PRO_5044868289" evidence="5">
    <location>
        <begin position="21"/>
        <end position="377"/>
    </location>
</feature>
<dbReference type="InterPro" id="IPR029033">
    <property type="entry name" value="His_PPase_superfam"/>
</dbReference>
<keyword evidence="5" id="KW-0732">Signal</keyword>
<evidence type="ECO:0000256" key="5">
    <source>
        <dbReference type="SAM" id="SignalP"/>
    </source>
</evidence>
<reference evidence="6 7" key="1">
    <citation type="submission" date="2024-10" db="EMBL/GenBank/DDBJ databases">
        <title>Updated reference genomes for cyclostephanoid diatoms.</title>
        <authorList>
            <person name="Roberts W.R."/>
            <person name="Alverson A.J."/>
        </authorList>
    </citation>
    <scope>NUCLEOTIDE SEQUENCE [LARGE SCALE GENOMIC DNA]</scope>
    <source>
        <strain evidence="6 7">AJA010-31</strain>
    </source>
</reference>
<dbReference type="Proteomes" id="UP001530400">
    <property type="component" value="Unassembled WGS sequence"/>
</dbReference>
<dbReference type="Gene3D" id="3.40.50.1240">
    <property type="entry name" value="Phosphoglycerate mutase-like"/>
    <property type="match status" value="1"/>
</dbReference>
<keyword evidence="1" id="KW-0324">Glycolysis</keyword>
<dbReference type="Pfam" id="PF00300">
    <property type="entry name" value="His_Phos_1"/>
    <property type="match status" value="1"/>
</dbReference>
<evidence type="ECO:0000256" key="1">
    <source>
        <dbReference type="ARBA" id="ARBA00023152"/>
    </source>
</evidence>
<protein>
    <submittedName>
        <fullName evidence="6">Uncharacterized protein</fullName>
    </submittedName>
</protein>
<proteinExistence type="predicted"/>
<comment type="caution">
    <text evidence="6">The sequence shown here is derived from an EMBL/GenBank/DDBJ whole genome shotgun (WGS) entry which is preliminary data.</text>
</comment>
<evidence type="ECO:0000256" key="3">
    <source>
        <dbReference type="PIRSR" id="PIRSR613078-1"/>
    </source>
</evidence>
<dbReference type="PANTHER" id="PTHR48100:SF1">
    <property type="entry name" value="HISTIDINE PHOSPHATASE FAMILY PROTEIN-RELATED"/>
    <property type="match status" value="1"/>
</dbReference>
<gene>
    <name evidence="6" type="ORF">ACHAWO_005269</name>
</gene>
<dbReference type="PROSITE" id="PS00175">
    <property type="entry name" value="PG_MUTASE"/>
    <property type="match status" value="1"/>
</dbReference>
<evidence type="ECO:0000256" key="4">
    <source>
        <dbReference type="PIRSR" id="PIRSR613078-2"/>
    </source>
</evidence>
<dbReference type="InterPro" id="IPR001345">
    <property type="entry name" value="PG/BPGM_mutase_AS"/>
</dbReference>
<name>A0ABD3NDP5_9STRA</name>
<dbReference type="InterPro" id="IPR013078">
    <property type="entry name" value="His_Pase_superF_clade-1"/>
</dbReference>
<feature type="active site" description="Proton donor/acceptor" evidence="3">
    <location>
        <position position="213"/>
    </location>
</feature>
<feature type="binding site" evidence="4">
    <location>
        <begin position="119"/>
        <end position="126"/>
    </location>
    <ligand>
        <name>substrate</name>
    </ligand>
</feature>